<dbReference type="Proteomes" id="UP000886520">
    <property type="component" value="Chromosome 6"/>
</dbReference>
<accession>A0A9D4ZKH7</accession>
<name>A0A9D4ZKH7_ADICA</name>
<evidence type="ECO:0000313" key="1">
    <source>
        <dbReference type="EMBL" id="KAI5078998.1"/>
    </source>
</evidence>
<evidence type="ECO:0000313" key="2">
    <source>
        <dbReference type="Proteomes" id="UP000886520"/>
    </source>
</evidence>
<evidence type="ECO:0008006" key="3">
    <source>
        <dbReference type="Google" id="ProtNLM"/>
    </source>
</evidence>
<proteinExistence type="predicted"/>
<gene>
    <name evidence="1" type="ORF">GOP47_0006669</name>
</gene>
<dbReference type="AlphaFoldDB" id="A0A9D4ZKH7"/>
<sequence>MLKGDEDVDDWIADFELFMLTVLQMTGDEAKLQTLPLVSRGKAKAWFDALEDVHKQTWIIFREHFLQRFEAYWGDFVAAIQATNAGYFNPERFLSCLHPYVCEKVDYEDPKTVDEAV</sequence>
<comment type="caution">
    <text evidence="1">The sequence shown here is derived from an EMBL/GenBank/DDBJ whole genome shotgun (WGS) entry which is preliminary data.</text>
</comment>
<dbReference type="EMBL" id="JABFUD020000006">
    <property type="protein sequence ID" value="KAI5078998.1"/>
    <property type="molecule type" value="Genomic_DNA"/>
</dbReference>
<organism evidence="1 2">
    <name type="scientific">Adiantum capillus-veneris</name>
    <name type="common">Maidenhair fern</name>
    <dbReference type="NCBI Taxonomy" id="13818"/>
    <lineage>
        <taxon>Eukaryota</taxon>
        <taxon>Viridiplantae</taxon>
        <taxon>Streptophyta</taxon>
        <taxon>Embryophyta</taxon>
        <taxon>Tracheophyta</taxon>
        <taxon>Polypodiopsida</taxon>
        <taxon>Polypodiidae</taxon>
        <taxon>Polypodiales</taxon>
        <taxon>Pteridineae</taxon>
        <taxon>Pteridaceae</taxon>
        <taxon>Vittarioideae</taxon>
        <taxon>Adiantum</taxon>
    </lineage>
</organism>
<keyword evidence="2" id="KW-1185">Reference proteome</keyword>
<reference evidence="1" key="1">
    <citation type="submission" date="2021-01" db="EMBL/GenBank/DDBJ databases">
        <title>Adiantum capillus-veneris genome.</title>
        <authorList>
            <person name="Fang Y."/>
            <person name="Liao Q."/>
        </authorList>
    </citation>
    <scope>NUCLEOTIDE SEQUENCE</scope>
    <source>
        <strain evidence="1">H3</strain>
        <tissue evidence="1">Leaf</tissue>
    </source>
</reference>
<protein>
    <recommendedName>
        <fullName evidence="3">Retrotransposon gag domain-containing protein</fullName>
    </recommendedName>
</protein>